<reference evidence="1 2" key="1">
    <citation type="journal article" date="2007" name="PLoS Pathog.">
        <title>Genome sequence of Babesia bovis and comparative analysis of apicomplexan hemoprotozoa.</title>
        <authorList>
            <person name="Brayton K.A."/>
            <person name="Lau A.O.T."/>
            <person name="Herndon D.R."/>
            <person name="Hannick L."/>
            <person name="Kappmeyer L.S."/>
            <person name="Berens S.J."/>
            <person name="Bidwell S.L."/>
            <person name="Brown W.C."/>
            <person name="Crabtree J."/>
            <person name="Fadrosh D."/>
            <person name="Feldblum T."/>
            <person name="Forberger H.A."/>
            <person name="Haas B.J."/>
            <person name="Howell J.M."/>
            <person name="Khouri H."/>
            <person name="Koo H."/>
            <person name="Mann D.J."/>
            <person name="Norimine J."/>
            <person name="Paulsen I.T."/>
            <person name="Radune D."/>
            <person name="Ren Q."/>
            <person name="Smith R.K. Jr."/>
            <person name="Suarez C.E."/>
            <person name="White O."/>
            <person name="Wortman J.R."/>
            <person name="Knowles D.P. Jr."/>
            <person name="McElwain T.F."/>
            <person name="Nene V.M."/>
        </authorList>
    </citation>
    <scope>NUCLEOTIDE SEQUENCE [LARGE SCALE GENOMIC DNA]</scope>
    <source>
        <strain evidence="1">T2Bo</strain>
    </source>
</reference>
<accession>A7ANX8</accession>
<dbReference type="KEGG" id="bbo:BBOV_III007010"/>
<gene>
    <name evidence="1" type="ORF">BBOV_III007010</name>
</gene>
<dbReference type="Gene3D" id="3.90.79.10">
    <property type="entry name" value="Nucleoside Triphosphate Pyrophosphohydrolase"/>
    <property type="match status" value="1"/>
</dbReference>
<dbReference type="InParanoid" id="A7ANX8"/>
<dbReference type="VEuPathDB" id="PiroplasmaDB:BBOV_III007010"/>
<sequence length="177" mass="20226">MLRCVPKFAGARALTEHCGWKVQLALCVDRQPTEYVEPPEDKAYREFIEAWNSATRNQLKVPRLSTIESKITHKITPSKEKLVTKADKESATNIEVSGELDTLLAGEISLVPTRRRSKRGDQEVKKVEKVNVDNDVRNVERLSKEWLFLLVKHKVHGWNLPTTDLYHGEGLRQVGNQ</sequence>
<dbReference type="Proteomes" id="UP000002173">
    <property type="component" value="Chromosome 3"/>
</dbReference>
<dbReference type="GeneID" id="5480081"/>
<dbReference type="eggNOG" id="ENOG502SQYK">
    <property type="taxonomic scope" value="Eukaryota"/>
</dbReference>
<keyword evidence="2" id="KW-1185">Reference proteome</keyword>
<proteinExistence type="predicted"/>
<comment type="caution">
    <text evidence="1">The sequence shown here is derived from an EMBL/GenBank/DDBJ whole genome shotgun (WGS) entry which is preliminary data.</text>
</comment>
<name>A7ANX8_BABBO</name>
<evidence type="ECO:0000313" key="1">
    <source>
        <dbReference type="EMBL" id="EDO08262.1"/>
    </source>
</evidence>
<evidence type="ECO:0000313" key="2">
    <source>
        <dbReference type="Proteomes" id="UP000002173"/>
    </source>
</evidence>
<organism evidence="1 2">
    <name type="scientific">Babesia bovis</name>
    <dbReference type="NCBI Taxonomy" id="5865"/>
    <lineage>
        <taxon>Eukaryota</taxon>
        <taxon>Sar</taxon>
        <taxon>Alveolata</taxon>
        <taxon>Apicomplexa</taxon>
        <taxon>Aconoidasida</taxon>
        <taxon>Piroplasmida</taxon>
        <taxon>Babesiidae</taxon>
        <taxon>Babesia</taxon>
    </lineage>
</organism>
<protein>
    <submittedName>
        <fullName evidence="1">Uncharacterized protein</fullName>
    </submittedName>
</protein>
<dbReference type="AlphaFoldDB" id="A7ANX8"/>
<dbReference type="EMBL" id="AAXT01000001">
    <property type="protein sequence ID" value="EDO08262.1"/>
    <property type="molecule type" value="Genomic_DNA"/>
</dbReference>